<keyword evidence="8 12" id="KW-0346">Stress response</keyword>
<dbReference type="InterPro" id="IPR020568">
    <property type="entry name" value="Ribosomal_Su5_D2-typ_SF"/>
</dbReference>
<feature type="region of interest" description="Lon-protease-like" evidence="12">
    <location>
        <begin position="350"/>
        <end position="457"/>
    </location>
</feature>
<dbReference type="InterPro" id="IPR020588">
    <property type="entry name" value="RecA_ATP-bd"/>
</dbReference>
<dbReference type="InterPro" id="IPR014721">
    <property type="entry name" value="Ribsml_uS5_D2-typ_fold_subgr"/>
</dbReference>
<dbReference type="PROSITE" id="PS50162">
    <property type="entry name" value="RECA_2"/>
    <property type="match status" value="1"/>
</dbReference>
<evidence type="ECO:0000313" key="16">
    <source>
        <dbReference type="EMBL" id="AGF47481.1"/>
    </source>
</evidence>
<dbReference type="PANTHER" id="PTHR32472">
    <property type="entry name" value="DNA REPAIR PROTEIN RADA"/>
    <property type="match status" value="1"/>
</dbReference>
<comment type="similarity">
    <text evidence="12 14">Belongs to the RecA family. RadA subfamily.</text>
</comment>
<dbReference type="AlphaFoldDB" id="M1LTP9"/>
<feature type="short sequence motif" description="RadA KNRFG motif" evidence="12">
    <location>
        <begin position="251"/>
        <end position="255"/>
    </location>
</feature>
<dbReference type="FunFam" id="3.40.50.300:FF:000050">
    <property type="entry name" value="DNA repair protein RadA"/>
    <property type="match status" value="1"/>
</dbReference>
<evidence type="ECO:0000313" key="17">
    <source>
        <dbReference type="Proteomes" id="UP000011686"/>
    </source>
</evidence>
<dbReference type="SUPFAM" id="SSF52540">
    <property type="entry name" value="P-loop containing nucleoside triphosphate hydrolases"/>
    <property type="match status" value="1"/>
</dbReference>
<gene>
    <name evidence="12" type="primary">radA</name>
    <name evidence="16" type="ORF">CDEE_0425</name>
</gene>
<comment type="function">
    <text evidence="11">Can catalyze the hydrolysis of ATP in the presence of single-stranded DNA, the ATP-dependent uptake of single-stranded DNA by duplex DNA, and the ATP-dependent hybridization of homologous single-stranded DNAs. It interacts with LexA causing its activation and leading to its autocatalytic cleavage.</text>
</comment>
<dbReference type="InterPro" id="IPR004504">
    <property type="entry name" value="DNA_repair_RadA"/>
</dbReference>
<evidence type="ECO:0000256" key="4">
    <source>
        <dbReference type="ARBA" id="ARBA00022771"/>
    </source>
</evidence>
<evidence type="ECO:0000256" key="7">
    <source>
        <dbReference type="ARBA" id="ARBA00022840"/>
    </source>
</evidence>
<keyword evidence="6 14" id="KW-0862">Zinc</keyword>
<dbReference type="GO" id="GO:0005524">
    <property type="term" value="F:ATP binding"/>
    <property type="evidence" value="ECO:0007669"/>
    <property type="project" value="UniProtKB-UniRule"/>
</dbReference>
<evidence type="ECO:0000256" key="2">
    <source>
        <dbReference type="ARBA" id="ARBA00022741"/>
    </source>
</evidence>
<dbReference type="Pfam" id="PF18073">
    <property type="entry name" value="Zn_ribbon_LapB"/>
    <property type="match status" value="1"/>
</dbReference>
<keyword evidence="3 12" id="KW-0227">DNA damage</keyword>
<evidence type="ECO:0000256" key="10">
    <source>
        <dbReference type="ARBA" id="ARBA00023204"/>
    </source>
</evidence>
<evidence type="ECO:0000256" key="5">
    <source>
        <dbReference type="ARBA" id="ARBA00022801"/>
    </source>
</evidence>
<name>M1LTP9_9PROT</name>
<dbReference type="Gene3D" id="3.30.230.10">
    <property type="match status" value="1"/>
</dbReference>
<dbReference type="PANTHER" id="PTHR32472:SF10">
    <property type="entry name" value="DNA REPAIR PROTEIN RADA-LIKE PROTEIN"/>
    <property type="match status" value="1"/>
</dbReference>
<keyword evidence="1 12" id="KW-0479">Metal-binding</keyword>
<dbReference type="HAMAP" id="MF_01498">
    <property type="entry name" value="RadA_bact"/>
    <property type="match status" value="1"/>
</dbReference>
<dbReference type="GO" id="GO:0005829">
    <property type="term" value="C:cytosol"/>
    <property type="evidence" value="ECO:0007669"/>
    <property type="project" value="TreeGrafter"/>
</dbReference>
<dbReference type="Pfam" id="PF13481">
    <property type="entry name" value="AAA_25"/>
    <property type="match status" value="1"/>
</dbReference>
<dbReference type="KEGG" id="kct:CDEE_0425"/>
<evidence type="ECO:0000256" key="9">
    <source>
        <dbReference type="ARBA" id="ARBA00023125"/>
    </source>
</evidence>
<dbReference type="Gene3D" id="3.40.50.300">
    <property type="entry name" value="P-loop containing nucleotide triphosphate hydrolases"/>
    <property type="match status" value="1"/>
</dbReference>
<dbReference type="GO" id="GO:0016787">
    <property type="term" value="F:hydrolase activity"/>
    <property type="evidence" value="ECO:0007669"/>
    <property type="project" value="UniProtKB-KW"/>
</dbReference>
<dbReference type="GO" id="GO:0008270">
    <property type="term" value="F:zinc ion binding"/>
    <property type="evidence" value="ECO:0007669"/>
    <property type="project" value="UniProtKB-KW"/>
</dbReference>
<keyword evidence="7 12" id="KW-0067">ATP-binding</keyword>
<keyword evidence="2 12" id="KW-0547">Nucleotide-binding</keyword>
<dbReference type="PATRIC" id="fig|1208918.3.peg.177"/>
<dbReference type="HOGENOM" id="CLU_018264_0_1_4"/>
<dbReference type="SUPFAM" id="SSF54211">
    <property type="entry name" value="Ribosomal protein S5 domain 2-like"/>
    <property type="match status" value="1"/>
</dbReference>
<keyword evidence="10 12" id="KW-0234">DNA repair</keyword>
<dbReference type="PRINTS" id="PR01874">
    <property type="entry name" value="DNAREPAIRADA"/>
</dbReference>
<dbReference type="CDD" id="cd01121">
    <property type="entry name" value="RadA_SMS_N"/>
    <property type="match status" value="1"/>
</dbReference>
<dbReference type="STRING" id="1208918.CDEE_0425"/>
<evidence type="ECO:0000256" key="8">
    <source>
        <dbReference type="ARBA" id="ARBA00023016"/>
    </source>
</evidence>
<comment type="domain">
    <text evidence="12">The middle region has homology to RecA with ATPase motifs including the RadA KNRFG motif, while the C-terminus is homologous to Lon protease.</text>
</comment>
<comment type="function">
    <text evidence="12">Plays a role in repairing double-strand DNA breaks, probably involving stabilizing or processing branched DNA or blocked replication forks.</text>
</comment>
<dbReference type="SMART" id="SM00382">
    <property type="entry name" value="AAA"/>
    <property type="match status" value="1"/>
</dbReference>
<keyword evidence="5" id="KW-0378">Hydrolase</keyword>
<dbReference type="GO" id="GO:0140664">
    <property type="term" value="F:ATP-dependent DNA damage sensor activity"/>
    <property type="evidence" value="ECO:0007669"/>
    <property type="project" value="InterPro"/>
</dbReference>
<dbReference type="eggNOG" id="COG1066">
    <property type="taxonomic scope" value="Bacteria"/>
</dbReference>
<accession>M1LTP9</accession>
<dbReference type="GO" id="GO:0000725">
    <property type="term" value="P:recombinational repair"/>
    <property type="evidence" value="ECO:0007669"/>
    <property type="project" value="UniProtKB-UniRule"/>
</dbReference>
<evidence type="ECO:0000256" key="3">
    <source>
        <dbReference type="ARBA" id="ARBA00022763"/>
    </source>
</evidence>
<evidence type="ECO:0000256" key="11">
    <source>
        <dbReference type="ARBA" id="ARBA00025580"/>
    </source>
</evidence>
<evidence type="ECO:0000256" key="14">
    <source>
        <dbReference type="RuleBase" id="RU003555"/>
    </source>
</evidence>
<sequence length="457" mass="49838">MVKSKNTYVCLQCGVKSLKWHGKCSSCNSWNSFSEEPIEIVDNNSFQESWAVPSTLKSLAEIDAREVTRITTGFNEFDRTLGGGLVIGSVVLLGGDPGIGKSTLLLQSLSVLSNQYNVLYVTGEESSEQVALRATRLGLTYNNLNLLAETKLDEIIDIIVSHKPLVVVIDSIQTIYSATLSSSPGSLSQVKECAAKLTRVAKRLNTIIFMIGHMTKDGLIAGPRVLEHMVDTVLYFEGDHNSSFRLIRSFKNRFGAVNELGAFAMTDKGLRCVPNPSALFLSNHNNNVSGSCVMATQEGSRTLLIEIQALVNKSYSSTRKILSVGIDDNRLEMLLAVLHKHADVPTFDKDIFVNVVGGVKISEPASDIAVLLAIFSSLLNKAIPSKLFAFGEIGLSGEIRPAIKGQERLKEAVKLGFEIALIPNQNVPKQEIPGLKTIKLFTLKDALDAVKKLFQNL</sequence>
<dbReference type="GO" id="GO:0003684">
    <property type="term" value="F:damaged DNA binding"/>
    <property type="evidence" value="ECO:0007669"/>
    <property type="project" value="InterPro"/>
</dbReference>
<evidence type="ECO:0000256" key="12">
    <source>
        <dbReference type="HAMAP-Rule" id="MF_01498"/>
    </source>
</evidence>
<evidence type="ECO:0000256" key="1">
    <source>
        <dbReference type="ARBA" id="ARBA00022723"/>
    </source>
</evidence>
<dbReference type="InterPro" id="IPR041166">
    <property type="entry name" value="Rubredoxin_2"/>
</dbReference>
<dbReference type="EMBL" id="CP003804">
    <property type="protein sequence ID" value="AGF47481.1"/>
    <property type="molecule type" value="Genomic_DNA"/>
</dbReference>
<dbReference type="MEROPS" id="S16.A04"/>
<proteinExistence type="inferred from homology"/>
<protein>
    <recommendedName>
        <fullName evidence="12 13">DNA repair protein RadA</fullName>
    </recommendedName>
</protein>
<reference evidence="16 17" key="1">
    <citation type="journal article" date="2013" name="Genome Biol. Evol.">
        <title>Genome evolution and phylogenomic analysis of candidatus kinetoplastibacterium, the betaproteobacterial endosymbionts of strigomonas and angomonas.</title>
        <authorList>
            <person name="Alves J.M."/>
            <person name="Serrano M.G."/>
            <person name="Maia da Silva F."/>
            <person name="Voegtly L.J."/>
            <person name="Matveyev A.V."/>
            <person name="Teixeira M.M."/>
            <person name="Camargo E.P."/>
            <person name="Buck G.A."/>
        </authorList>
    </citation>
    <scope>NUCLEOTIDE SEQUENCE [LARGE SCALE GENOMIC DNA]</scope>
    <source>
        <strain evidence="16 17">TCC036E</strain>
    </source>
</reference>
<evidence type="ECO:0000256" key="13">
    <source>
        <dbReference type="NCBIfam" id="TIGR00416"/>
    </source>
</evidence>
<keyword evidence="9 12" id="KW-0238">DNA-binding</keyword>
<keyword evidence="4 14" id="KW-0863">Zinc-finger</keyword>
<dbReference type="InterPro" id="IPR027417">
    <property type="entry name" value="P-loop_NTPase"/>
</dbReference>
<evidence type="ECO:0000259" key="15">
    <source>
        <dbReference type="PROSITE" id="PS50162"/>
    </source>
</evidence>
<keyword evidence="17" id="KW-1185">Reference proteome</keyword>
<organism evidence="16 17">
    <name type="scientific">Candidatus Kinetoplastidibacterium crithidiae TCC036E</name>
    <dbReference type="NCBI Taxonomy" id="1208918"/>
    <lineage>
        <taxon>Bacteria</taxon>
        <taxon>Pseudomonadati</taxon>
        <taxon>Pseudomonadota</taxon>
        <taxon>Betaproteobacteria</taxon>
        <taxon>Candidatus Kinetoplastidibacterium</taxon>
    </lineage>
</organism>
<comment type="function">
    <text evidence="14">DNA-dependent ATPase involved in processing of recombination intermediates, plays a role in repairing DNA breaks. Stimulates the branch migration of RecA-mediated strand transfer reactions, allowing the 3' invading strand to extend heteroduplex DNA faster. Binds ssDNA in the presence of ADP but not other nucleotides, has ATPase activity that is stimulated by ssDNA and various branched DNA structures, but inhibited by SSB. Does not have RecA's homology-searching function.</text>
</comment>
<dbReference type="RefSeq" id="WP_015238290.1">
    <property type="nucleotide sequence ID" value="NC_020283.1"/>
</dbReference>
<evidence type="ECO:0000256" key="6">
    <source>
        <dbReference type="ARBA" id="ARBA00022833"/>
    </source>
</evidence>
<feature type="binding site" evidence="12">
    <location>
        <begin position="95"/>
        <end position="102"/>
    </location>
    <ligand>
        <name>ATP</name>
        <dbReference type="ChEBI" id="CHEBI:30616"/>
    </ligand>
</feature>
<dbReference type="InterPro" id="IPR003593">
    <property type="entry name" value="AAA+_ATPase"/>
</dbReference>
<feature type="domain" description="RecA family profile 1" evidence="15">
    <location>
        <begin position="66"/>
        <end position="214"/>
    </location>
</feature>
<dbReference type="Proteomes" id="UP000011686">
    <property type="component" value="Chromosome"/>
</dbReference>
<dbReference type="NCBIfam" id="TIGR00416">
    <property type="entry name" value="sms"/>
    <property type="match status" value="1"/>
</dbReference>